<sequence>MSETKKIKLSTGSEVDFDKKAPISLFEMIISEILIPKYKENADWNLSLNIIIEEMNRLIVKYDLKSKLKLGLLNQVEEHLDKDIQELTGVDKIEILFLNMDDYVEDIRKLILAGATKEDLRTSMAQMIMPLTLFELGELFIYLGKRTFLK</sequence>
<dbReference type="EMBL" id="LAZR01003258">
    <property type="protein sequence ID" value="KKN20269.1"/>
    <property type="molecule type" value="Genomic_DNA"/>
</dbReference>
<dbReference type="AlphaFoldDB" id="A0A0F9NQU2"/>
<name>A0A0F9NQU2_9ZZZZ</name>
<gene>
    <name evidence="1" type="ORF">LCGC14_0937240</name>
</gene>
<evidence type="ECO:0000313" key="1">
    <source>
        <dbReference type="EMBL" id="KKN20269.1"/>
    </source>
</evidence>
<reference evidence="1" key="1">
    <citation type="journal article" date="2015" name="Nature">
        <title>Complex archaea that bridge the gap between prokaryotes and eukaryotes.</title>
        <authorList>
            <person name="Spang A."/>
            <person name="Saw J.H."/>
            <person name="Jorgensen S.L."/>
            <person name="Zaremba-Niedzwiedzka K."/>
            <person name="Martijn J."/>
            <person name="Lind A.E."/>
            <person name="van Eijk R."/>
            <person name="Schleper C."/>
            <person name="Guy L."/>
            <person name="Ettema T.J."/>
        </authorList>
    </citation>
    <scope>NUCLEOTIDE SEQUENCE</scope>
</reference>
<accession>A0A0F9NQU2</accession>
<protein>
    <submittedName>
        <fullName evidence="1">Uncharacterized protein</fullName>
    </submittedName>
</protein>
<comment type="caution">
    <text evidence="1">The sequence shown here is derived from an EMBL/GenBank/DDBJ whole genome shotgun (WGS) entry which is preliminary data.</text>
</comment>
<proteinExistence type="predicted"/>
<organism evidence="1">
    <name type="scientific">marine sediment metagenome</name>
    <dbReference type="NCBI Taxonomy" id="412755"/>
    <lineage>
        <taxon>unclassified sequences</taxon>
        <taxon>metagenomes</taxon>
        <taxon>ecological metagenomes</taxon>
    </lineage>
</organism>